<dbReference type="RefSeq" id="WP_002123479.1">
    <property type="nucleotide sequence ID" value="NZ_BKDF01000007.1"/>
</dbReference>
<reference evidence="1 2" key="1">
    <citation type="submission" date="2018-10" db="EMBL/GenBank/DDBJ databases">
        <title>GWAS and RNA-Seq identify cryptic mechanisms of antimicrobial resistance in Acinetobacter baumannii.</title>
        <authorList>
            <person name="Sahl J.W."/>
        </authorList>
    </citation>
    <scope>NUCLEOTIDE SEQUENCE [LARGE SCALE GENOMIC DNA]</scope>
    <source>
        <strain evidence="1 2">TG31299</strain>
    </source>
</reference>
<gene>
    <name evidence="1" type="ORF">EA722_10715</name>
</gene>
<dbReference type="Gene3D" id="2.60.120.10">
    <property type="entry name" value="Jelly Rolls"/>
    <property type="match status" value="1"/>
</dbReference>
<comment type="caution">
    <text evidence="1">The sequence shown here is derived from an EMBL/GenBank/DDBJ whole genome shotgun (WGS) entry which is preliminary data.</text>
</comment>
<proteinExistence type="predicted"/>
<evidence type="ECO:0000313" key="1">
    <source>
        <dbReference type="EMBL" id="RSP74707.1"/>
    </source>
</evidence>
<dbReference type="EMBL" id="RFBY01000031">
    <property type="protein sequence ID" value="RSP74707.1"/>
    <property type="molecule type" value="Genomic_DNA"/>
</dbReference>
<dbReference type="Pfam" id="PF06249">
    <property type="entry name" value="EutQ"/>
    <property type="match status" value="1"/>
</dbReference>
<accession>A0A334JW52</accession>
<name>A0A334JW52_ACIBA</name>
<dbReference type="InterPro" id="IPR010424">
    <property type="entry name" value="EutQ"/>
</dbReference>
<organism evidence="1 2">
    <name type="scientific">Acinetobacter baumannii</name>
    <dbReference type="NCBI Taxonomy" id="470"/>
    <lineage>
        <taxon>Bacteria</taxon>
        <taxon>Pseudomonadati</taxon>
        <taxon>Pseudomonadota</taxon>
        <taxon>Gammaproteobacteria</taxon>
        <taxon>Moraxellales</taxon>
        <taxon>Moraxellaceae</taxon>
        <taxon>Acinetobacter</taxon>
        <taxon>Acinetobacter calcoaceticus/baumannii complex</taxon>
    </lineage>
</organism>
<dbReference type="SUPFAM" id="SSF51182">
    <property type="entry name" value="RmlC-like cupins"/>
    <property type="match status" value="1"/>
</dbReference>
<dbReference type="AlphaFoldDB" id="A0A334JW52"/>
<dbReference type="InterPro" id="IPR011051">
    <property type="entry name" value="RmlC_Cupin_sf"/>
</dbReference>
<evidence type="ECO:0008006" key="3">
    <source>
        <dbReference type="Google" id="ProtNLM"/>
    </source>
</evidence>
<evidence type="ECO:0000313" key="2">
    <source>
        <dbReference type="Proteomes" id="UP000269597"/>
    </source>
</evidence>
<dbReference type="InterPro" id="IPR014710">
    <property type="entry name" value="RmlC-like_jellyroll"/>
</dbReference>
<sequence>MSQLINGSDVIFHKRNAEENTSNEEASIGWAVNDVYPNALPCGFGRLHDAECPIKQLDYDEVLYLISGELEIQINGQSHQAKAGDVFNLKNGDQVKYIGKQAVFFFVTSPTY</sequence>
<protein>
    <recommendedName>
        <fullName evidence="3">Ethanolamine utilization protein EutQ</fullName>
    </recommendedName>
</protein>
<dbReference type="Proteomes" id="UP000269597">
    <property type="component" value="Unassembled WGS sequence"/>
</dbReference>